<dbReference type="VEuPathDB" id="TrichDB:TVAGG3_0966400"/>
<reference evidence="2" key="1">
    <citation type="submission" date="2006-10" db="EMBL/GenBank/DDBJ databases">
        <authorList>
            <person name="Amadeo P."/>
            <person name="Zhao Q."/>
            <person name="Wortman J."/>
            <person name="Fraser-Liggett C."/>
            <person name="Carlton J."/>
        </authorList>
    </citation>
    <scope>NUCLEOTIDE SEQUENCE</scope>
    <source>
        <strain evidence="2">G3</strain>
    </source>
</reference>
<reference evidence="2" key="2">
    <citation type="journal article" date="2007" name="Science">
        <title>Draft genome sequence of the sexually transmitted pathogen Trichomonas vaginalis.</title>
        <authorList>
            <person name="Carlton J.M."/>
            <person name="Hirt R.P."/>
            <person name="Silva J.C."/>
            <person name="Delcher A.L."/>
            <person name="Schatz M."/>
            <person name="Zhao Q."/>
            <person name="Wortman J.R."/>
            <person name="Bidwell S.L."/>
            <person name="Alsmark U.C.M."/>
            <person name="Besteiro S."/>
            <person name="Sicheritz-Ponten T."/>
            <person name="Noel C.J."/>
            <person name="Dacks J.B."/>
            <person name="Foster P.G."/>
            <person name="Simillion C."/>
            <person name="Van de Peer Y."/>
            <person name="Miranda-Saavedra D."/>
            <person name="Barton G.J."/>
            <person name="Westrop G.D."/>
            <person name="Mueller S."/>
            <person name="Dessi D."/>
            <person name="Fiori P.L."/>
            <person name="Ren Q."/>
            <person name="Paulsen I."/>
            <person name="Zhang H."/>
            <person name="Bastida-Corcuera F.D."/>
            <person name="Simoes-Barbosa A."/>
            <person name="Brown M.T."/>
            <person name="Hayes R.D."/>
            <person name="Mukherjee M."/>
            <person name="Okumura C.Y."/>
            <person name="Schneider R."/>
            <person name="Smith A.J."/>
            <person name="Vanacova S."/>
            <person name="Villalvazo M."/>
            <person name="Haas B.J."/>
            <person name="Pertea M."/>
            <person name="Feldblyum T.V."/>
            <person name="Utterback T.R."/>
            <person name="Shu C.L."/>
            <person name="Osoegawa K."/>
            <person name="de Jong P.J."/>
            <person name="Hrdy I."/>
            <person name="Horvathova L."/>
            <person name="Zubacova Z."/>
            <person name="Dolezal P."/>
            <person name="Malik S.B."/>
            <person name="Logsdon J.M. Jr."/>
            <person name="Henze K."/>
            <person name="Gupta A."/>
            <person name="Wang C.C."/>
            <person name="Dunne R.L."/>
            <person name="Upcroft J.A."/>
            <person name="Upcroft P."/>
            <person name="White O."/>
            <person name="Salzberg S.L."/>
            <person name="Tang P."/>
            <person name="Chiu C.-H."/>
            <person name="Lee Y.-S."/>
            <person name="Embley T.M."/>
            <person name="Coombs G.H."/>
            <person name="Mottram J.C."/>
            <person name="Tachezy J."/>
            <person name="Fraser-Liggett C.M."/>
            <person name="Johnson P.J."/>
        </authorList>
    </citation>
    <scope>NUCLEOTIDE SEQUENCE [LARGE SCALE GENOMIC DNA]</scope>
    <source>
        <strain evidence="2">G3</strain>
    </source>
</reference>
<dbReference type="VEuPathDB" id="TrichDB:TVAG_239070"/>
<feature type="region of interest" description="Disordered" evidence="1">
    <location>
        <begin position="1"/>
        <end position="37"/>
    </location>
</feature>
<proteinExistence type="predicted"/>
<evidence type="ECO:0000313" key="3">
    <source>
        <dbReference type="Proteomes" id="UP000001542"/>
    </source>
</evidence>
<evidence type="ECO:0000313" key="2">
    <source>
        <dbReference type="EMBL" id="EAY20534.1"/>
    </source>
</evidence>
<sequence length="494" mass="57151">MFDEYKDEKDAKHEDSNDLLNSIKDENEVSQNDIDESIDESSLKDFEEFQTKIHSFSNSPQDILYLYNSLIQNNNSDLELFQQKLITIEELGILPQIISSIPNFAPEIIAISIEIINLLISTSDDLMKLLTEMNGFLMICDISLANIENLQIVINCIEFIKLFIVSPSNDEIIYCTCENEVNPNCVYCKLINFLENMKNLLQSKIYESTSSLLVSCLNVYTERNYERILQLSIDFISISIQQETTDDFLAKTVSNITNGLKQFGDEDDENKFTIIKFIFESELRNILFQQEYSTLKIPIFNLISQLFQDLINRKFDEHTNSIYDLMNKCIGTIPLEFITTYFNEKSNPDFLPSIVHLMTIIVQVPVTTSTLDPALQNDIRFNNFIIDHLINHVMFLLDSGSLKTKELAIEFLDFLSNIPTSSILMHKFLSQQDETSGQLEFIDNIHMLYELGDPEIKRKVVTVLSRILQLTNKEEVIEKINNTFCEEEDEDDDY</sequence>
<name>A2DGD8_TRIV3</name>
<keyword evidence="3" id="KW-1185">Reference proteome</keyword>
<dbReference type="Proteomes" id="UP000001542">
    <property type="component" value="Unassembled WGS sequence"/>
</dbReference>
<dbReference type="RefSeq" id="XP_001581520.1">
    <property type="nucleotide sequence ID" value="XM_001581470.1"/>
</dbReference>
<organism evidence="2 3">
    <name type="scientific">Trichomonas vaginalis (strain ATCC PRA-98 / G3)</name>
    <dbReference type="NCBI Taxonomy" id="412133"/>
    <lineage>
        <taxon>Eukaryota</taxon>
        <taxon>Metamonada</taxon>
        <taxon>Parabasalia</taxon>
        <taxon>Trichomonadida</taxon>
        <taxon>Trichomonadidae</taxon>
        <taxon>Trichomonas</taxon>
    </lineage>
</organism>
<evidence type="ECO:0000256" key="1">
    <source>
        <dbReference type="SAM" id="MobiDB-lite"/>
    </source>
</evidence>
<protein>
    <submittedName>
        <fullName evidence="2">Uncharacterized protein</fullName>
    </submittedName>
</protein>
<dbReference type="KEGG" id="tva:5466073"/>
<gene>
    <name evidence="2" type="ORF">TVAG_239070</name>
</gene>
<dbReference type="InParanoid" id="A2DGD8"/>
<feature type="compositionally biased region" description="Basic and acidic residues" evidence="1">
    <location>
        <begin position="1"/>
        <end position="16"/>
    </location>
</feature>
<accession>A2DGD8</accession>
<dbReference type="EMBL" id="DS113197">
    <property type="protein sequence ID" value="EAY20534.1"/>
    <property type="molecule type" value="Genomic_DNA"/>
</dbReference>
<dbReference type="AlphaFoldDB" id="A2DGD8"/>